<evidence type="ECO:0000256" key="7">
    <source>
        <dbReference type="PIRNR" id="PIRNR002889"/>
    </source>
</evidence>
<evidence type="ECO:0000259" key="8">
    <source>
        <dbReference type="Pfam" id="PF00460"/>
    </source>
</evidence>
<proteinExistence type="inferred from homology"/>
<evidence type="ECO:0000256" key="4">
    <source>
        <dbReference type="ARBA" id="ARBA00023143"/>
    </source>
</evidence>
<evidence type="ECO:0000256" key="2">
    <source>
        <dbReference type="ARBA" id="ARBA00009677"/>
    </source>
</evidence>
<comment type="subunit">
    <text evidence="6">The basal body constitutes a major portion of the flagellar organelle and consists of a number of rings mounted on a central rod. In Gram-negative bacteria, at least four rings, L, P, S and M are present, whereas Gram-positive bacteria lack the L and P rings. The rod consists of about 26 subunits of FlgG in the distal portion, and FlgB, FlgC and FlgF build up the proximal portion of the rod with about 6 subunits each. Rod assembly occurs by export via the flagellum-specific pathway of its constituent proteins and by their incorporation into the rod structure in the probable order of FlgB, FlgC, FlgF and FlgG. Another protein, FliE, also assembles onto the stable rod structure.</text>
</comment>
<sequence length="132" mass="14581">MFDKLTLVSLTKGRMDWIAKRQEVLAENIANANTPKYVPRDLKEWNFKDVLGQSVPSVGIKATDARHIAPPMQDPTKVVSAKKVFESSADGNAVVLEEQMAKMGQAKSSYEVAAGLFEKQFKLLRTALSKGQ</sequence>
<evidence type="ECO:0000313" key="9">
    <source>
        <dbReference type="EMBL" id="OAN52928.1"/>
    </source>
</evidence>
<dbReference type="OrthoDB" id="9788334at2"/>
<keyword evidence="9" id="KW-0966">Cell projection</keyword>
<evidence type="ECO:0000256" key="6">
    <source>
        <dbReference type="ARBA" id="ARBA00026072"/>
    </source>
</evidence>
<dbReference type="Pfam" id="PF00460">
    <property type="entry name" value="Flg_bb_rod"/>
    <property type="match status" value="1"/>
</dbReference>
<organism evidence="9 10">
    <name type="scientific">Magnetospirillum moscoviense</name>
    <dbReference type="NCBI Taxonomy" id="1437059"/>
    <lineage>
        <taxon>Bacteria</taxon>
        <taxon>Pseudomonadati</taxon>
        <taxon>Pseudomonadota</taxon>
        <taxon>Alphaproteobacteria</taxon>
        <taxon>Rhodospirillales</taxon>
        <taxon>Rhodospirillaceae</taxon>
        <taxon>Magnetospirillum</taxon>
    </lineage>
</organism>
<dbReference type="PROSITE" id="PS00588">
    <property type="entry name" value="FLAGELLA_BB_ROD"/>
    <property type="match status" value="1"/>
</dbReference>
<evidence type="ECO:0000256" key="1">
    <source>
        <dbReference type="ARBA" id="ARBA00004117"/>
    </source>
</evidence>
<evidence type="ECO:0000313" key="10">
    <source>
        <dbReference type="Proteomes" id="UP000078543"/>
    </source>
</evidence>
<dbReference type="AlphaFoldDB" id="A0A178MTP0"/>
<protein>
    <recommendedName>
        <fullName evidence="3 7">Flagellar basal body rod protein FlgB</fullName>
    </recommendedName>
</protein>
<evidence type="ECO:0000256" key="5">
    <source>
        <dbReference type="ARBA" id="ARBA00024934"/>
    </source>
</evidence>
<dbReference type="InterPro" id="IPR006300">
    <property type="entry name" value="FlgB"/>
</dbReference>
<comment type="similarity">
    <text evidence="2 7">Belongs to the flagella basal body rod proteins family.</text>
</comment>
<dbReference type="PIRSF" id="PIRSF002889">
    <property type="entry name" value="Rod_FlgB"/>
    <property type="match status" value="1"/>
</dbReference>
<feature type="domain" description="Flagellar basal body rod protein N-terminal" evidence="8">
    <location>
        <begin position="19"/>
        <end position="37"/>
    </location>
</feature>
<comment type="subcellular location">
    <subcellularLocation>
        <location evidence="1 7">Bacterial flagellum basal body</location>
    </subcellularLocation>
</comment>
<comment type="function">
    <text evidence="5 7">Structural component of flagellum, the bacterial motility apparatus. Part of the rod structure of flagellar basal body.</text>
</comment>
<keyword evidence="4 7" id="KW-0975">Bacterial flagellum</keyword>
<gene>
    <name evidence="9" type="ORF">A6A05_10210</name>
</gene>
<dbReference type="STRING" id="1437059.A6A05_10210"/>
<evidence type="ECO:0000256" key="3">
    <source>
        <dbReference type="ARBA" id="ARBA00014376"/>
    </source>
</evidence>
<reference evidence="9 10" key="1">
    <citation type="submission" date="2016-04" db="EMBL/GenBank/DDBJ databases">
        <title>Draft genome sequence of freshwater magnetotactic bacteria Magnetospirillum marisnigri SP-1 and Magnetospirillum moscoviense BB-1.</title>
        <authorList>
            <person name="Koziaeva V."/>
            <person name="Dziuba M.V."/>
            <person name="Ivanov T.M."/>
            <person name="Kuznetsov B."/>
            <person name="Grouzdev D.S."/>
        </authorList>
    </citation>
    <scope>NUCLEOTIDE SEQUENCE [LARGE SCALE GENOMIC DNA]</scope>
    <source>
        <strain evidence="9 10">BB-1</strain>
    </source>
</reference>
<dbReference type="Proteomes" id="UP000078543">
    <property type="component" value="Unassembled WGS sequence"/>
</dbReference>
<keyword evidence="9" id="KW-0282">Flagellum</keyword>
<keyword evidence="10" id="KW-1185">Reference proteome</keyword>
<accession>A0A178MTP0</accession>
<dbReference type="GO" id="GO:0071973">
    <property type="term" value="P:bacterial-type flagellum-dependent cell motility"/>
    <property type="evidence" value="ECO:0007669"/>
    <property type="project" value="InterPro"/>
</dbReference>
<dbReference type="GO" id="GO:0030694">
    <property type="term" value="C:bacterial-type flagellum basal body, rod"/>
    <property type="evidence" value="ECO:0007669"/>
    <property type="project" value="InterPro"/>
</dbReference>
<dbReference type="RefSeq" id="WP_068499039.1">
    <property type="nucleotide sequence ID" value="NZ_LWQU01000127.1"/>
</dbReference>
<dbReference type="EMBL" id="LWQU01000127">
    <property type="protein sequence ID" value="OAN52928.1"/>
    <property type="molecule type" value="Genomic_DNA"/>
</dbReference>
<comment type="caution">
    <text evidence="9">The sequence shown here is derived from an EMBL/GenBank/DDBJ whole genome shotgun (WGS) entry which is preliminary data.</text>
</comment>
<name>A0A178MTP0_9PROT</name>
<dbReference type="InterPro" id="IPR019776">
    <property type="entry name" value="Flagellar_basal_body_rod_CS"/>
</dbReference>
<keyword evidence="9" id="KW-0969">Cilium</keyword>
<dbReference type="InterPro" id="IPR001444">
    <property type="entry name" value="Flag_bb_rod_N"/>
</dbReference>